<reference evidence="2 3" key="1">
    <citation type="submission" date="2015-08" db="EMBL/GenBank/DDBJ databases">
        <authorList>
            <person name="Babu N.S."/>
            <person name="Beckwith C.J."/>
            <person name="Beseler K.G."/>
            <person name="Brison A."/>
            <person name="Carone J.V."/>
            <person name="Caskin T.P."/>
            <person name="Diamond M."/>
            <person name="Durham M.E."/>
            <person name="Foxe J.M."/>
            <person name="Go M."/>
            <person name="Henderson B.A."/>
            <person name="Jones I.B."/>
            <person name="McGettigan J.A."/>
            <person name="Micheletti S.J."/>
            <person name="Nasrallah M.E."/>
            <person name="Ortiz D."/>
            <person name="Piller C.R."/>
            <person name="Privatt S.R."/>
            <person name="Schneider S.L."/>
            <person name="Sharp S."/>
            <person name="Smith T.C."/>
            <person name="Stanton J.D."/>
            <person name="Ullery H.E."/>
            <person name="Wilson R.J."/>
            <person name="Serrano M.G."/>
            <person name="Buck G."/>
            <person name="Lee V."/>
            <person name="Wang Y."/>
            <person name="Carvalho R."/>
            <person name="Voegtly L."/>
            <person name="Shi R."/>
            <person name="Duckworth R."/>
            <person name="Johnson A."/>
            <person name="Loviza R."/>
            <person name="Walstead R."/>
            <person name="Shah Z."/>
            <person name="Kiflezghi M."/>
            <person name="Wade K."/>
            <person name="Ball S.L."/>
            <person name="Bradley K.W."/>
            <person name="Asai D.J."/>
            <person name="Bowman C.A."/>
            <person name="Russell D.A."/>
            <person name="Pope W.H."/>
            <person name="Jacobs-Sera D."/>
            <person name="Hendrix R.W."/>
            <person name="Hatfull G.F."/>
        </authorList>
    </citation>
    <scope>NUCLEOTIDE SEQUENCE [LARGE SCALE GENOMIC DNA]</scope>
    <source>
        <strain evidence="2 3">DSM 27648</strain>
    </source>
</reference>
<accession>A0A0K1Q2R1</accession>
<dbReference type="Proteomes" id="UP000064967">
    <property type="component" value="Chromosome"/>
</dbReference>
<dbReference type="AlphaFoldDB" id="A0A0K1Q2R1"/>
<feature type="compositionally biased region" description="Polar residues" evidence="1">
    <location>
        <begin position="1"/>
        <end position="20"/>
    </location>
</feature>
<dbReference type="EMBL" id="CP012333">
    <property type="protein sequence ID" value="AKV00101.1"/>
    <property type="molecule type" value="Genomic_DNA"/>
</dbReference>
<dbReference type="STRING" id="1391654.AKJ09_06764"/>
<proteinExistence type="predicted"/>
<evidence type="ECO:0000256" key="1">
    <source>
        <dbReference type="SAM" id="MobiDB-lite"/>
    </source>
</evidence>
<name>A0A0K1Q2R1_9BACT</name>
<organism evidence="2 3">
    <name type="scientific">Labilithrix luteola</name>
    <dbReference type="NCBI Taxonomy" id="1391654"/>
    <lineage>
        <taxon>Bacteria</taxon>
        <taxon>Pseudomonadati</taxon>
        <taxon>Myxococcota</taxon>
        <taxon>Polyangia</taxon>
        <taxon>Polyangiales</taxon>
        <taxon>Labilitrichaceae</taxon>
        <taxon>Labilithrix</taxon>
    </lineage>
</organism>
<evidence type="ECO:0000313" key="3">
    <source>
        <dbReference type="Proteomes" id="UP000064967"/>
    </source>
</evidence>
<dbReference type="KEGG" id="llu:AKJ09_06764"/>
<protein>
    <recommendedName>
        <fullName evidence="4">Tryptophan synthase alpha chain</fullName>
    </recommendedName>
</protein>
<evidence type="ECO:0000313" key="2">
    <source>
        <dbReference type="EMBL" id="AKV00101.1"/>
    </source>
</evidence>
<evidence type="ECO:0008006" key="4">
    <source>
        <dbReference type="Google" id="ProtNLM"/>
    </source>
</evidence>
<keyword evidence="3" id="KW-1185">Reference proteome</keyword>
<gene>
    <name evidence="2" type="ORF">AKJ09_06764</name>
</gene>
<feature type="region of interest" description="Disordered" evidence="1">
    <location>
        <begin position="1"/>
        <end position="27"/>
    </location>
</feature>
<sequence length="453" mass="47534">MESSVAGRSSQKINGCSANPESDGMRTLARDANGVPEIVMDEDRLHFHLQSRPRRFWPVAIIAMGTAAVVLASACAEEPPFVIATNGADAAPPATFTDPPRDEDAAGGEQPLTNYCPSNKCPVGRTTCPTSRFRCDVDLMTDRNNCGACGARCPSATNSETFECVEGRCVMQCETQRPMFDCDGIPDNGCEIMANTNDHCGACGVKCLDPAKQCVTRDFTGADVGCGCRGADLDCRGWCVDGRNDDYNCGACDNACDPTGDGAVLYANTRYGCSDSECGHLKCVNYWGNCDGDTPNGCETSLLTTSNCGQCGNSCAPGQECRINSQNMQPQCMCPEGKSFCPAWCDGDTCYGQCFDLTTDRYNCGACGSACPGANSFGSNGICRYGKCVQQCIQGQADCNGNPSDGCEVNTDNDPMNCGECGRVCNAVAGQACVGGRCVVEPCGDSADAGGPK</sequence>